<dbReference type="AlphaFoldDB" id="A0A4S8K5C6"/>
<organism evidence="3 4">
    <name type="scientific">Musa balbisiana</name>
    <name type="common">Banana</name>
    <dbReference type="NCBI Taxonomy" id="52838"/>
    <lineage>
        <taxon>Eukaryota</taxon>
        <taxon>Viridiplantae</taxon>
        <taxon>Streptophyta</taxon>
        <taxon>Embryophyta</taxon>
        <taxon>Tracheophyta</taxon>
        <taxon>Spermatophyta</taxon>
        <taxon>Magnoliopsida</taxon>
        <taxon>Liliopsida</taxon>
        <taxon>Zingiberales</taxon>
        <taxon>Musaceae</taxon>
        <taxon>Musa</taxon>
    </lineage>
</organism>
<proteinExistence type="predicted"/>
<keyword evidence="2" id="KW-0472">Membrane</keyword>
<gene>
    <name evidence="3" type="ORF">C4D60_Mb08t21290</name>
</gene>
<protein>
    <submittedName>
        <fullName evidence="3">Uncharacterized protein</fullName>
    </submittedName>
</protein>
<feature type="region of interest" description="Disordered" evidence="1">
    <location>
        <begin position="107"/>
        <end position="127"/>
    </location>
</feature>
<evidence type="ECO:0000256" key="1">
    <source>
        <dbReference type="SAM" id="MobiDB-lite"/>
    </source>
</evidence>
<feature type="transmembrane region" description="Helical" evidence="2">
    <location>
        <begin position="44"/>
        <end position="71"/>
    </location>
</feature>
<dbReference type="EMBL" id="PYDT01000002">
    <property type="protein sequence ID" value="THU70080.1"/>
    <property type="molecule type" value="Genomic_DNA"/>
</dbReference>
<reference evidence="3 4" key="1">
    <citation type="journal article" date="2019" name="Nat. Plants">
        <title>Genome sequencing of Musa balbisiana reveals subgenome evolution and function divergence in polyploid bananas.</title>
        <authorList>
            <person name="Yao X."/>
        </authorList>
    </citation>
    <scope>NUCLEOTIDE SEQUENCE [LARGE SCALE GENOMIC DNA]</scope>
    <source>
        <strain evidence="4">cv. DH-PKW</strain>
        <tissue evidence="3">Leaves</tissue>
    </source>
</reference>
<evidence type="ECO:0000313" key="4">
    <source>
        <dbReference type="Proteomes" id="UP000317650"/>
    </source>
</evidence>
<accession>A0A4S8K5C6</accession>
<keyword evidence="4" id="KW-1185">Reference proteome</keyword>
<name>A0A4S8K5C6_MUSBA</name>
<keyword evidence="2" id="KW-0812">Transmembrane</keyword>
<sequence length="127" mass="13383">MKPRTIIVDRSRAGELGNRLGPLRHGVLGELTGENQADGGLGPLLGLLLLLLVGGGAVLGGEALLGLGLLLRRGLLRLLLLLLRRLLGGLLLRRLLLGLGRHRNLDRGNGKQRKGASSIEAVKSTAE</sequence>
<evidence type="ECO:0000313" key="3">
    <source>
        <dbReference type="EMBL" id="THU70080.1"/>
    </source>
</evidence>
<evidence type="ECO:0000256" key="2">
    <source>
        <dbReference type="SAM" id="Phobius"/>
    </source>
</evidence>
<keyword evidence="2" id="KW-1133">Transmembrane helix</keyword>
<dbReference type="Proteomes" id="UP000317650">
    <property type="component" value="Chromosome 8"/>
</dbReference>
<comment type="caution">
    <text evidence="3">The sequence shown here is derived from an EMBL/GenBank/DDBJ whole genome shotgun (WGS) entry which is preliminary data.</text>
</comment>